<dbReference type="InterPro" id="IPR058831">
    <property type="entry name" value="LolA-like_dom_2nd"/>
</dbReference>
<dbReference type="Proteomes" id="UP000663879">
    <property type="component" value="Unassembled WGS sequence"/>
</dbReference>
<organism evidence="3 4">
    <name type="scientific">Brachionus calyciflorus</name>
    <dbReference type="NCBI Taxonomy" id="104777"/>
    <lineage>
        <taxon>Eukaryota</taxon>
        <taxon>Metazoa</taxon>
        <taxon>Spiralia</taxon>
        <taxon>Gnathifera</taxon>
        <taxon>Rotifera</taxon>
        <taxon>Eurotatoria</taxon>
        <taxon>Monogononta</taxon>
        <taxon>Pseudotrocha</taxon>
        <taxon>Ploima</taxon>
        <taxon>Brachionidae</taxon>
        <taxon>Brachionus</taxon>
    </lineage>
</organism>
<accession>A0A813XUN5</accession>
<keyword evidence="1" id="KW-0732">Signal</keyword>
<dbReference type="Gene3D" id="3.50.4.10">
    <property type="entry name" value="Hepatocyte Growth Factor"/>
    <property type="match status" value="4"/>
</dbReference>
<dbReference type="Pfam" id="PF25898">
    <property type="entry name" value="LolA_2nd_metazoa"/>
    <property type="match status" value="1"/>
</dbReference>
<feature type="domain" description="Apple" evidence="2">
    <location>
        <begin position="837"/>
        <end position="907"/>
    </location>
</feature>
<dbReference type="PANTHER" id="PTHR36902">
    <property type="entry name" value="ENRICHED IN SURFACE-LABELED PROTEOME PROTEIN 9"/>
    <property type="match status" value="1"/>
</dbReference>
<feature type="chain" id="PRO_5032956619" description="Apple domain-containing protein" evidence="1">
    <location>
        <begin position="20"/>
        <end position="957"/>
    </location>
</feature>
<dbReference type="EMBL" id="CAJNOC010001576">
    <property type="protein sequence ID" value="CAF0875761.1"/>
    <property type="molecule type" value="Genomic_DNA"/>
</dbReference>
<reference evidence="3" key="1">
    <citation type="submission" date="2021-02" db="EMBL/GenBank/DDBJ databases">
        <authorList>
            <person name="Nowell W R."/>
        </authorList>
    </citation>
    <scope>NUCLEOTIDE SEQUENCE</scope>
    <source>
        <strain evidence="3">Ploen Becks lab</strain>
    </source>
</reference>
<dbReference type="AlphaFoldDB" id="A0A813XUN5"/>
<feature type="domain" description="Apple" evidence="2">
    <location>
        <begin position="748"/>
        <end position="835"/>
    </location>
</feature>
<evidence type="ECO:0000256" key="1">
    <source>
        <dbReference type="SAM" id="SignalP"/>
    </source>
</evidence>
<name>A0A813XUN5_9BILA</name>
<proteinExistence type="predicted"/>
<dbReference type="PANTHER" id="PTHR36902:SF1">
    <property type="entry name" value="ENRICHED IN SURFACE-LABELED PROTEOME PROTEIN 9"/>
    <property type="match status" value="1"/>
</dbReference>
<gene>
    <name evidence="3" type="ORF">OXX778_LOCUS10162</name>
</gene>
<feature type="domain" description="Apple" evidence="2">
    <location>
        <begin position="534"/>
        <end position="609"/>
    </location>
</feature>
<dbReference type="InterPro" id="IPR003609">
    <property type="entry name" value="Pan_app"/>
</dbReference>
<dbReference type="OrthoDB" id="5983572at2759"/>
<feature type="signal peptide" evidence="1">
    <location>
        <begin position="1"/>
        <end position="19"/>
    </location>
</feature>
<evidence type="ECO:0000313" key="4">
    <source>
        <dbReference type="Proteomes" id="UP000663879"/>
    </source>
</evidence>
<dbReference type="PROSITE" id="PS50948">
    <property type="entry name" value="PAN"/>
    <property type="match status" value="3"/>
</dbReference>
<protein>
    <recommendedName>
        <fullName evidence="2">Apple domain-containing protein</fullName>
    </recommendedName>
</protein>
<dbReference type="Pfam" id="PF00024">
    <property type="entry name" value="PAN_1"/>
    <property type="match status" value="3"/>
</dbReference>
<dbReference type="SUPFAM" id="SSF57414">
    <property type="entry name" value="Hairpin loop containing domain-like"/>
    <property type="match status" value="4"/>
</dbReference>
<evidence type="ECO:0000313" key="3">
    <source>
        <dbReference type="EMBL" id="CAF0875761.1"/>
    </source>
</evidence>
<dbReference type="SMART" id="SM00473">
    <property type="entry name" value="PAN_AP"/>
    <property type="match status" value="4"/>
</dbReference>
<dbReference type="CDD" id="cd01099">
    <property type="entry name" value="PAN_AP_HGF"/>
    <property type="match status" value="1"/>
</dbReference>
<keyword evidence="4" id="KW-1185">Reference proteome</keyword>
<comment type="caution">
    <text evidence="3">The sequence shown here is derived from an EMBL/GenBank/DDBJ whole genome shotgun (WGS) entry which is preliminary data.</text>
</comment>
<evidence type="ECO:0000259" key="2">
    <source>
        <dbReference type="PROSITE" id="PS50948"/>
    </source>
</evidence>
<sequence length="957" mass="109188">MKILLLLGYLITLINYVYGQCNLQPSSGPEPVPSIPSKFQVRVEVNTEGDLKMSEMRYYYDYDQRKAAIETRQNNMNTRLIFNYQTDEIYELTNKIEILTDPLHWPPDGRPEFPTTCNTYKLTNSSLLNYYFGFSQVDNLLLPGPAAQVFGFNPITYAGESDVRGIPCEIYRSCGYDPAENSNFTINHFFSKTGFNMAGADRIFNRIPLRAVYEKTITQSGGQTTKQFTYFDYHDFKIFVERPEVFQTPSGVFCQDRKATKPAPPIMLAFGFSQEITSNSEIQYVKDFYTFANFSRYEIRNPRKEESTFYTLDPVLYISELTIGIQYGINQRHGNCSVRGIKSDSLYSPKLNTSYNSLLAFLAQIQSTQTFLSYDSEFIYTGKRESNGISADRFITQKNSGIYEYTFSNENILILNDFETEKNVPISLYIDNPNNNFNSHSSFYNFETLPPTNLLSLFDISSCFDLNTTIEFDIIFPYRAIVTADDVASVKELEIVAYSILTSLTNEAALRFKTPRSSISTDGNLYIRTAIFPLPPPITFFTLIEKKLLLVPSINTYPNVATPNDCARYCINNPKCLSFDYSTGKVCHLNNRTVTDGTPSTSTYYEHYTRNVPEQRTYLDSLELFNLVNNLVLDGKVIIDVPTKDENNQLVLKELKAKEVIERRDRFDRFGTTNLLSKYKLIQPKTKFLTSQEIELSGITIDDCAKACNEQVGFDCNTFDYCFPTGDCRLRKFTQSENASQYAVDLNCDVYEKDALSHYDRFRGKVSVNPKDLKYVKINDPTECAKKCDKESKINCKSFNFCPLTSACFLSASHFTDSSSILSENSTCDHYSRKFLSDFSYIGESEIKAIGEFVLNDANLEACSAFCVNADGINCKSFDYCKSSRTCIINSGNINVIPNPNVLTEKCGHYRREYFYQTNQYFNSKRIESGNKGWLIGLSIAFGCIVKWDEPKDFGVN</sequence>